<sequence length="131" mass="15585">MNSEKKTKLCKEYISQIKCFFPVIRQNEKKYINYISTSVNDYCIDNPDAAIEDLYNIFGSPQETINSYMSENPDNIVPYFKKINVKKWIIRILTFSLIAFLIVTSASIWYYHRADQIFEYEKNLIEQLNNK</sequence>
<evidence type="ECO:0000313" key="2">
    <source>
        <dbReference type="EMBL" id="KQC85784.1"/>
    </source>
</evidence>
<dbReference type="Pfam" id="PF19615">
    <property type="entry name" value="DUF6120"/>
    <property type="match status" value="1"/>
</dbReference>
<keyword evidence="1" id="KW-1133">Transmembrane helix</keyword>
<protein>
    <submittedName>
        <fullName evidence="2">Uncharacterized protein</fullName>
    </submittedName>
</protein>
<keyword evidence="1" id="KW-0472">Membrane</keyword>
<accession>A0AAW3JVZ8</accession>
<dbReference type="AlphaFoldDB" id="A0AAW3JVZ8"/>
<name>A0AAW3JVZ8_9FIRM</name>
<feature type="transmembrane region" description="Helical" evidence="1">
    <location>
        <begin position="88"/>
        <end position="111"/>
    </location>
</feature>
<dbReference type="InterPro" id="IPR046123">
    <property type="entry name" value="DUF6120"/>
</dbReference>
<gene>
    <name evidence="2" type="ORF">APZ18_00840</name>
</gene>
<organism evidence="2 3">
    <name type="scientific">Butyribacter intestini</name>
    <dbReference type="NCBI Taxonomy" id="1703332"/>
    <lineage>
        <taxon>Bacteria</taxon>
        <taxon>Bacillati</taxon>
        <taxon>Bacillota</taxon>
        <taxon>Clostridia</taxon>
        <taxon>Lachnospirales</taxon>
        <taxon>Lachnospiraceae</taxon>
        <taxon>Butyribacter</taxon>
    </lineage>
</organism>
<keyword evidence="1" id="KW-0812">Transmembrane</keyword>
<dbReference type="RefSeq" id="WP_055940669.1">
    <property type="nucleotide sequence ID" value="NZ_JAQDCV010000006.1"/>
</dbReference>
<proteinExistence type="predicted"/>
<evidence type="ECO:0000256" key="1">
    <source>
        <dbReference type="SAM" id="Phobius"/>
    </source>
</evidence>
<keyword evidence="3" id="KW-1185">Reference proteome</keyword>
<comment type="caution">
    <text evidence="2">The sequence shown here is derived from an EMBL/GenBank/DDBJ whole genome shotgun (WGS) entry which is preliminary data.</text>
</comment>
<reference evidence="2 3" key="1">
    <citation type="submission" date="2015-10" db="EMBL/GenBank/DDBJ databases">
        <title>Butyribacter intestini gen. nov., sp. nov., a butyric acid-producing bacterium of the family Lachnospiraceae isolated from the human faeces.</title>
        <authorList>
            <person name="Zou Y."/>
            <person name="Xue W."/>
            <person name="Luo G."/>
            <person name="Lv M."/>
        </authorList>
    </citation>
    <scope>NUCLEOTIDE SEQUENCE [LARGE SCALE GENOMIC DNA]</scope>
    <source>
        <strain evidence="2 3">TF01-11</strain>
    </source>
</reference>
<dbReference type="EMBL" id="LLKB01000001">
    <property type="protein sequence ID" value="KQC85784.1"/>
    <property type="molecule type" value="Genomic_DNA"/>
</dbReference>
<dbReference type="Proteomes" id="UP000050833">
    <property type="component" value="Unassembled WGS sequence"/>
</dbReference>
<evidence type="ECO:0000313" key="3">
    <source>
        <dbReference type="Proteomes" id="UP000050833"/>
    </source>
</evidence>